<comment type="similarity">
    <text evidence="3">Belongs to the WhiB family.</text>
</comment>
<accession>A0A931DGW0</accession>
<comment type="caution">
    <text evidence="14">The sequence shown here is derived from an EMBL/GenBank/DDBJ whole genome shotgun (WGS) entry which is preliminary data.</text>
</comment>
<evidence type="ECO:0000256" key="3">
    <source>
        <dbReference type="ARBA" id="ARBA00006597"/>
    </source>
</evidence>
<proteinExistence type="inferred from homology"/>
<dbReference type="GO" id="GO:0045892">
    <property type="term" value="P:negative regulation of DNA-templated transcription"/>
    <property type="evidence" value="ECO:0007669"/>
    <property type="project" value="TreeGrafter"/>
</dbReference>
<dbReference type="Pfam" id="PF02467">
    <property type="entry name" value="Whib"/>
    <property type="match status" value="1"/>
</dbReference>
<evidence type="ECO:0000256" key="1">
    <source>
        <dbReference type="ARBA" id="ARBA00001966"/>
    </source>
</evidence>
<keyword evidence="5" id="KW-0479">Metal-binding</keyword>
<evidence type="ECO:0000256" key="9">
    <source>
        <dbReference type="ARBA" id="ARBA00023125"/>
    </source>
</evidence>
<keyword evidence="10" id="KW-1015">Disulfide bond</keyword>
<dbReference type="GO" id="GO:0005737">
    <property type="term" value="C:cytoplasm"/>
    <property type="evidence" value="ECO:0007669"/>
    <property type="project" value="UniProtKB-SubCell"/>
</dbReference>
<evidence type="ECO:0000256" key="10">
    <source>
        <dbReference type="ARBA" id="ARBA00023157"/>
    </source>
</evidence>
<dbReference type="GO" id="GO:0046872">
    <property type="term" value="F:metal ion binding"/>
    <property type="evidence" value="ECO:0007669"/>
    <property type="project" value="UniProtKB-KW"/>
</dbReference>
<dbReference type="InterPro" id="IPR003482">
    <property type="entry name" value="Whib"/>
</dbReference>
<evidence type="ECO:0000256" key="11">
    <source>
        <dbReference type="ARBA" id="ARBA00023163"/>
    </source>
</evidence>
<comment type="subcellular location">
    <subcellularLocation>
        <location evidence="2">Cytoplasm</location>
    </subcellularLocation>
</comment>
<feature type="region of interest" description="Disordered" evidence="12">
    <location>
        <begin position="8"/>
        <end position="28"/>
    </location>
</feature>
<dbReference type="GO" id="GO:0045454">
    <property type="term" value="P:cell redox homeostasis"/>
    <property type="evidence" value="ECO:0007669"/>
    <property type="project" value="TreeGrafter"/>
</dbReference>
<dbReference type="AlphaFoldDB" id="A0A931DGW0"/>
<evidence type="ECO:0000256" key="5">
    <source>
        <dbReference type="ARBA" id="ARBA00022723"/>
    </source>
</evidence>
<dbReference type="PANTHER" id="PTHR38839">
    <property type="entry name" value="TRANSCRIPTIONAL REGULATOR WHID-RELATED"/>
    <property type="match status" value="1"/>
</dbReference>
<name>A0A931DGW0_9ACTN</name>
<dbReference type="EMBL" id="JADOUA010000001">
    <property type="protein sequence ID" value="MBG6089845.1"/>
    <property type="molecule type" value="Genomic_DNA"/>
</dbReference>
<evidence type="ECO:0000256" key="4">
    <source>
        <dbReference type="ARBA" id="ARBA00022485"/>
    </source>
</evidence>
<evidence type="ECO:0000256" key="2">
    <source>
        <dbReference type="ARBA" id="ARBA00004496"/>
    </source>
</evidence>
<keyword evidence="11" id="KW-0804">Transcription</keyword>
<keyword evidence="4" id="KW-0004">4Fe-4S</keyword>
<evidence type="ECO:0000256" key="12">
    <source>
        <dbReference type="SAM" id="MobiDB-lite"/>
    </source>
</evidence>
<evidence type="ECO:0000313" key="14">
    <source>
        <dbReference type="EMBL" id="MBG6089845.1"/>
    </source>
</evidence>
<sequence>MVAIHWRSNSRSRHLTVGEGQPFTSPKAPASLDWQADALCREVGTDLFFEDGDGPSQQRAAKEVCAACPVRDACLQWALTFPAFEDMHGVFGGTSPQDRRRIRSERQAVAA</sequence>
<comment type="cofactor">
    <cofactor evidence="1">
        <name>[4Fe-4S] cluster</name>
        <dbReference type="ChEBI" id="CHEBI:49883"/>
    </cofactor>
</comment>
<dbReference type="GO" id="GO:0047134">
    <property type="term" value="F:protein-disulfide reductase [NAD(P)H] activity"/>
    <property type="evidence" value="ECO:0007669"/>
    <property type="project" value="TreeGrafter"/>
</dbReference>
<keyword evidence="8" id="KW-0805">Transcription regulation</keyword>
<keyword evidence="15" id="KW-1185">Reference proteome</keyword>
<feature type="domain" description="4Fe-4S Wbl-type" evidence="13">
    <location>
        <begin position="39"/>
        <end position="101"/>
    </location>
</feature>
<keyword evidence="6" id="KW-0408">Iron</keyword>
<reference evidence="14" key="1">
    <citation type="submission" date="2020-11" db="EMBL/GenBank/DDBJ databases">
        <title>Sequencing the genomes of 1000 actinobacteria strains.</title>
        <authorList>
            <person name="Klenk H.-P."/>
        </authorList>
    </citation>
    <scope>NUCLEOTIDE SEQUENCE</scope>
    <source>
        <strain evidence="14">DSM 43175</strain>
    </source>
</reference>
<evidence type="ECO:0000313" key="15">
    <source>
        <dbReference type="Proteomes" id="UP000614047"/>
    </source>
</evidence>
<protein>
    <submittedName>
        <fullName evidence="14">WhiB family redox-sensing transcriptional regulator</fullName>
    </submittedName>
</protein>
<evidence type="ECO:0000256" key="7">
    <source>
        <dbReference type="ARBA" id="ARBA00023014"/>
    </source>
</evidence>
<feature type="region of interest" description="Disordered" evidence="12">
    <location>
        <begin position="90"/>
        <end position="111"/>
    </location>
</feature>
<evidence type="ECO:0000256" key="6">
    <source>
        <dbReference type="ARBA" id="ARBA00023004"/>
    </source>
</evidence>
<dbReference type="PROSITE" id="PS51674">
    <property type="entry name" value="4FE4S_WBL"/>
    <property type="match status" value="1"/>
</dbReference>
<gene>
    <name evidence="14" type="ORF">IW256_003958</name>
</gene>
<keyword evidence="9" id="KW-0238">DNA-binding</keyword>
<organism evidence="14 15">
    <name type="scientific">Actinomadura viridis</name>
    <dbReference type="NCBI Taxonomy" id="58110"/>
    <lineage>
        <taxon>Bacteria</taxon>
        <taxon>Bacillati</taxon>
        <taxon>Actinomycetota</taxon>
        <taxon>Actinomycetes</taxon>
        <taxon>Streptosporangiales</taxon>
        <taxon>Thermomonosporaceae</taxon>
        <taxon>Actinomadura</taxon>
    </lineage>
</organism>
<dbReference type="GO" id="GO:0051539">
    <property type="term" value="F:4 iron, 4 sulfur cluster binding"/>
    <property type="evidence" value="ECO:0007669"/>
    <property type="project" value="UniProtKB-KW"/>
</dbReference>
<dbReference type="RefSeq" id="WP_231403853.1">
    <property type="nucleotide sequence ID" value="NZ_BAABES010000010.1"/>
</dbReference>
<dbReference type="GO" id="GO:0003677">
    <property type="term" value="F:DNA binding"/>
    <property type="evidence" value="ECO:0007669"/>
    <property type="project" value="UniProtKB-KW"/>
</dbReference>
<dbReference type="InterPro" id="IPR034768">
    <property type="entry name" value="4FE4S_WBL"/>
</dbReference>
<evidence type="ECO:0000256" key="8">
    <source>
        <dbReference type="ARBA" id="ARBA00023015"/>
    </source>
</evidence>
<evidence type="ECO:0000259" key="13">
    <source>
        <dbReference type="PROSITE" id="PS51674"/>
    </source>
</evidence>
<dbReference type="Proteomes" id="UP000614047">
    <property type="component" value="Unassembled WGS sequence"/>
</dbReference>
<keyword evidence="7" id="KW-0411">Iron-sulfur</keyword>